<keyword evidence="2 4" id="KW-0479">Metal-binding</keyword>
<gene>
    <name evidence="6" type="primary">cycA</name>
    <name evidence="6" type="ORF">Pla133_14740</name>
</gene>
<dbReference type="InterPro" id="IPR016024">
    <property type="entry name" value="ARM-type_fold"/>
</dbReference>
<dbReference type="GO" id="GO:0009055">
    <property type="term" value="F:electron transfer activity"/>
    <property type="evidence" value="ECO:0007669"/>
    <property type="project" value="InterPro"/>
</dbReference>
<dbReference type="PANTHER" id="PTHR33546">
    <property type="entry name" value="LARGE, MULTIFUNCTIONAL SECRETED PROTEIN-RELATED"/>
    <property type="match status" value="1"/>
</dbReference>
<protein>
    <submittedName>
        <fullName evidence="6">Cytochrome c-552</fullName>
    </submittedName>
</protein>
<dbReference type="InterPro" id="IPR008979">
    <property type="entry name" value="Galactose-bd-like_sf"/>
</dbReference>
<dbReference type="InterPro" id="IPR055557">
    <property type="entry name" value="DUF7133"/>
</dbReference>
<dbReference type="SUPFAM" id="SSF63829">
    <property type="entry name" value="Calcium-dependent phosphotriesterase"/>
    <property type="match status" value="1"/>
</dbReference>
<dbReference type="Proteomes" id="UP000316921">
    <property type="component" value="Chromosome"/>
</dbReference>
<dbReference type="EMBL" id="CP036287">
    <property type="protein sequence ID" value="QDU66403.1"/>
    <property type="molecule type" value="Genomic_DNA"/>
</dbReference>
<evidence type="ECO:0000256" key="1">
    <source>
        <dbReference type="ARBA" id="ARBA00022617"/>
    </source>
</evidence>
<dbReference type="AlphaFoldDB" id="A0A518BHJ1"/>
<keyword evidence="1 4" id="KW-0349">Heme</keyword>
<evidence type="ECO:0000313" key="6">
    <source>
        <dbReference type="EMBL" id="QDU66403.1"/>
    </source>
</evidence>
<evidence type="ECO:0000256" key="2">
    <source>
        <dbReference type="ARBA" id="ARBA00022723"/>
    </source>
</evidence>
<dbReference type="Gene3D" id="2.120.10.30">
    <property type="entry name" value="TolB, C-terminal domain"/>
    <property type="match status" value="1"/>
</dbReference>
<dbReference type="KEGG" id="pbap:Pla133_14740"/>
<feature type="domain" description="Cytochrome c" evidence="5">
    <location>
        <begin position="1007"/>
        <end position="1097"/>
    </location>
</feature>
<dbReference type="Pfam" id="PF22633">
    <property type="entry name" value="F5_F8_type_C_2"/>
    <property type="match status" value="1"/>
</dbReference>
<dbReference type="InterPro" id="IPR011989">
    <property type="entry name" value="ARM-like"/>
</dbReference>
<dbReference type="InterPro" id="IPR011042">
    <property type="entry name" value="6-blade_b-propeller_TolB-like"/>
</dbReference>
<dbReference type="Gene3D" id="1.25.10.10">
    <property type="entry name" value="Leucine-rich Repeat Variant"/>
    <property type="match status" value="1"/>
</dbReference>
<evidence type="ECO:0000256" key="3">
    <source>
        <dbReference type="ARBA" id="ARBA00023004"/>
    </source>
</evidence>
<sequence>MKLAHALILLAAPAAALQEPNNGGEVDLTSSDPDVALAAFTLTEGYRIELFASEREFPELENPVSLCFDGDGRLFVACMPSYPMVDPGDVPDDHVLVLEDTDRDGVADRSTVFVRGLNLPTGLELGEGGLFVASQPDLLLVRDTDGDGVADTRELQLTGFATTDTHHALSAFAWDPGGGLLMAEGTFHHTQIETPFGTTRLKDAGIIRYEPDSRRVDALVRYPFANPWGQVHDRFGDHFIADASGGDNVFGTQISGNLAWPRTHRRIAPFTSRVRPTAGAEIVASRHFPDDIQGDLLIDNTIGFRGIKRHRIFREGAGWGSQELPDLLSSSDPNFRPVDLRFGPDGALYIVDWFNPLIGHMQYSLFDERRDKSHGRIWRVTYEGRDLVEPPPIAGASVAELLENLKLPEDRARYRTRRELRARDREEVAAAALQWANGLSAGPERERLWLEALWVLQGAHAVDADLLERCLEASDERVRAGATHLLRYSLPQVANPIALLAARAADESPRVRLEAVLSLSFHGGSPEAAEAALQVFGREFEAYPELVYVWNEAVAPLASGAVAKLAAGMALDAPVAGVAWLLDRISIETLRALPPSDAVNRALLRAPQAPLELRRDVLRALAAGGSVNEAAEVAALLADAKSPEDVAALEALVPLLVEADASTLAEAAGAIDALLTHPQPEVRRIGWRTRVTGGADPSGLLAAAGASATRRGDLLDAVAAQAEFEDLSRWGPAVATLLAEVEAADAAPTDDFLPVRLRLLVPGDDKIINLSEIEVLDGGMNVALGKPATSSSTDWSGPPEVAVDGVKSGSFGGGGIMAHTAQETDPWIEIDLGEPTPVDEIRVWNRTEEPYHKRLDGFSLTLYDAADGIVWREENMPSPGEMGSYLVDLRGDRGVRAKAVEALAAVAPERLDLGEVSAWIEGDAEDLKLAAAIALAAVPVAEWDAQTARATAPRLARLLDGATLEERMEPSFGRWLQLAREVAQAPGAADESLIAALAAESSRPSIERIQSGQVVFQAKCAACHQENGRGIPGAYPHLAGSSWAMGEPDVPIRIVLHGLSGPIEVDKVKFSGSMAPLGALLDDEQVADVLTYVRSAWGNRASAVSPEQVRALRAEHAGRRAMWTAGELGH</sequence>
<dbReference type="PANTHER" id="PTHR33546:SF1">
    <property type="entry name" value="LARGE, MULTIFUNCTIONAL SECRETED PROTEIN"/>
    <property type="match status" value="1"/>
</dbReference>
<dbReference type="GO" id="GO:0046872">
    <property type="term" value="F:metal ion binding"/>
    <property type="evidence" value="ECO:0007669"/>
    <property type="project" value="UniProtKB-KW"/>
</dbReference>
<dbReference type="InterPro" id="IPR036909">
    <property type="entry name" value="Cyt_c-like_dom_sf"/>
</dbReference>
<dbReference type="Pfam" id="PF23500">
    <property type="entry name" value="DUF7133"/>
    <property type="match status" value="1"/>
</dbReference>
<dbReference type="Pfam" id="PF00034">
    <property type="entry name" value="Cytochrom_C"/>
    <property type="match status" value="1"/>
</dbReference>
<dbReference type="GO" id="GO:0020037">
    <property type="term" value="F:heme binding"/>
    <property type="evidence" value="ECO:0007669"/>
    <property type="project" value="InterPro"/>
</dbReference>
<dbReference type="SUPFAM" id="SSF46626">
    <property type="entry name" value="Cytochrome c"/>
    <property type="match status" value="1"/>
</dbReference>
<evidence type="ECO:0000256" key="4">
    <source>
        <dbReference type="PROSITE-ProRule" id="PRU00433"/>
    </source>
</evidence>
<evidence type="ECO:0000259" key="5">
    <source>
        <dbReference type="PROSITE" id="PS51007"/>
    </source>
</evidence>
<keyword evidence="7" id="KW-1185">Reference proteome</keyword>
<reference evidence="6 7" key="1">
    <citation type="submission" date="2019-02" db="EMBL/GenBank/DDBJ databases">
        <title>Deep-cultivation of Planctomycetes and their phenomic and genomic characterization uncovers novel biology.</title>
        <authorList>
            <person name="Wiegand S."/>
            <person name="Jogler M."/>
            <person name="Boedeker C."/>
            <person name="Pinto D."/>
            <person name="Vollmers J."/>
            <person name="Rivas-Marin E."/>
            <person name="Kohn T."/>
            <person name="Peeters S.H."/>
            <person name="Heuer A."/>
            <person name="Rast P."/>
            <person name="Oberbeckmann S."/>
            <person name="Bunk B."/>
            <person name="Jeske O."/>
            <person name="Meyerdierks A."/>
            <person name="Storesund J.E."/>
            <person name="Kallscheuer N."/>
            <person name="Luecker S."/>
            <person name="Lage O.M."/>
            <person name="Pohl T."/>
            <person name="Merkel B.J."/>
            <person name="Hornburger P."/>
            <person name="Mueller R.-W."/>
            <person name="Bruemmer F."/>
            <person name="Labrenz M."/>
            <person name="Spormann A.M."/>
            <person name="Op den Camp H."/>
            <person name="Overmann J."/>
            <person name="Amann R."/>
            <person name="Jetten M.S.M."/>
            <person name="Mascher T."/>
            <person name="Medema M.H."/>
            <person name="Devos D.P."/>
            <person name="Kaster A.-K."/>
            <person name="Ovreas L."/>
            <person name="Rohde M."/>
            <person name="Galperin M.Y."/>
            <person name="Jogler C."/>
        </authorList>
    </citation>
    <scope>NUCLEOTIDE SEQUENCE [LARGE SCALE GENOMIC DNA]</scope>
    <source>
        <strain evidence="6 7">Pla133</strain>
    </source>
</reference>
<dbReference type="SUPFAM" id="SSF48371">
    <property type="entry name" value="ARM repeat"/>
    <property type="match status" value="1"/>
</dbReference>
<dbReference type="PROSITE" id="PS51007">
    <property type="entry name" value="CYTC"/>
    <property type="match status" value="1"/>
</dbReference>
<dbReference type="InterPro" id="IPR009056">
    <property type="entry name" value="Cyt_c-like_dom"/>
</dbReference>
<dbReference type="RefSeq" id="WP_145064228.1">
    <property type="nucleotide sequence ID" value="NZ_CP036287.1"/>
</dbReference>
<organism evidence="6 7">
    <name type="scientific">Engelhardtia mirabilis</name>
    <dbReference type="NCBI Taxonomy" id="2528011"/>
    <lineage>
        <taxon>Bacteria</taxon>
        <taxon>Pseudomonadati</taxon>
        <taxon>Planctomycetota</taxon>
        <taxon>Planctomycetia</taxon>
        <taxon>Planctomycetia incertae sedis</taxon>
        <taxon>Engelhardtia</taxon>
    </lineage>
</organism>
<dbReference type="Gene3D" id="2.60.120.260">
    <property type="entry name" value="Galactose-binding domain-like"/>
    <property type="match status" value="1"/>
</dbReference>
<keyword evidence="3 4" id="KW-0408">Iron</keyword>
<name>A0A518BHJ1_9BACT</name>
<accession>A0A518BHJ1</accession>
<dbReference type="NCBIfam" id="TIGR02604">
    <property type="entry name" value="Piru_Ver_Nterm"/>
    <property type="match status" value="1"/>
</dbReference>
<evidence type="ECO:0000313" key="7">
    <source>
        <dbReference type="Proteomes" id="UP000316921"/>
    </source>
</evidence>
<dbReference type="Gene3D" id="1.10.760.10">
    <property type="entry name" value="Cytochrome c-like domain"/>
    <property type="match status" value="1"/>
</dbReference>
<proteinExistence type="predicted"/>
<dbReference type="InterPro" id="IPR013428">
    <property type="entry name" value="Membrane-bound_put_N"/>
</dbReference>
<dbReference type="SUPFAM" id="SSF49785">
    <property type="entry name" value="Galactose-binding domain-like"/>
    <property type="match status" value="1"/>
</dbReference>